<proteinExistence type="predicted"/>
<dbReference type="AlphaFoldDB" id="A0A286RB62"/>
<protein>
    <submittedName>
        <fullName evidence="1">Uncharacterized protein</fullName>
    </submittedName>
</protein>
<sequence>MRTEESCIVETVLKEAGFHQVDAYRYNPGSIRVRVIDPRFANLSEDERADLVEPHLKRVPEDIRRKIIMLLAFAPEELEFQSHPTTTNWKFLFLNEEFENPSPSLL</sequence>
<dbReference type="Proteomes" id="UP000215086">
    <property type="component" value="Chromosome"/>
</dbReference>
<reference evidence="1 2" key="1">
    <citation type="journal article" name="Front. Microbiol.">
        <title>Sugar Metabolism of the First Thermophilic Planctomycete Thermogutta terrifontis: Comparative Genomic and Transcriptomic Approaches.</title>
        <authorList>
            <person name="Elcheninov A.G."/>
            <person name="Menzel P."/>
            <person name="Gudbergsdottir S.R."/>
            <person name="Slesarev A.I."/>
            <person name="Kadnikov V.V."/>
            <person name="Krogh A."/>
            <person name="Bonch-Osmolovskaya E.A."/>
            <person name="Peng X."/>
            <person name="Kublanov I.V."/>
        </authorList>
    </citation>
    <scope>NUCLEOTIDE SEQUENCE [LARGE SCALE GENOMIC DNA]</scope>
    <source>
        <strain evidence="1 2">R1</strain>
    </source>
</reference>
<evidence type="ECO:0000313" key="2">
    <source>
        <dbReference type="Proteomes" id="UP000215086"/>
    </source>
</evidence>
<organism evidence="1 2">
    <name type="scientific">Thermogutta terrifontis</name>
    <dbReference type="NCBI Taxonomy" id="1331910"/>
    <lineage>
        <taxon>Bacteria</taxon>
        <taxon>Pseudomonadati</taxon>
        <taxon>Planctomycetota</taxon>
        <taxon>Planctomycetia</taxon>
        <taxon>Pirellulales</taxon>
        <taxon>Thermoguttaceae</taxon>
        <taxon>Thermogutta</taxon>
    </lineage>
</organism>
<dbReference type="EMBL" id="CP018477">
    <property type="protein sequence ID" value="ASV73195.1"/>
    <property type="molecule type" value="Genomic_DNA"/>
</dbReference>
<dbReference type="KEGG" id="ttf:THTE_0593"/>
<evidence type="ECO:0000313" key="1">
    <source>
        <dbReference type="EMBL" id="ASV73195.1"/>
    </source>
</evidence>
<keyword evidence="2" id="KW-1185">Reference proteome</keyword>
<name>A0A286RB62_9BACT</name>
<gene>
    <name evidence="1" type="ORF">THTE_0593</name>
</gene>
<accession>A0A286RB62</accession>